<dbReference type="SUPFAM" id="SSF56672">
    <property type="entry name" value="DNA/RNA polymerases"/>
    <property type="match status" value="1"/>
</dbReference>
<dbReference type="Proteomes" id="UP001152795">
    <property type="component" value="Unassembled WGS sequence"/>
</dbReference>
<accession>A0A7D9MJU3</accession>
<protein>
    <submittedName>
        <fullName evidence="1">Uncharacterized protein</fullName>
    </submittedName>
</protein>
<keyword evidence="2" id="KW-1185">Reference proteome</keyword>
<evidence type="ECO:0000313" key="2">
    <source>
        <dbReference type="Proteomes" id="UP001152795"/>
    </source>
</evidence>
<name>A0A7D9MJU3_PARCT</name>
<gene>
    <name evidence="1" type="ORF">PACLA_8A017521</name>
</gene>
<dbReference type="InterPro" id="IPR023211">
    <property type="entry name" value="DNA_pol_palm_dom_sf"/>
</dbReference>
<dbReference type="PANTHER" id="PTHR31511">
    <property type="entry name" value="PROTEIN CBG23764"/>
    <property type="match status" value="1"/>
</dbReference>
<proteinExistence type="predicted"/>
<sequence>MYDFHYNTIKKEYGDKAKLLFTDTDSLMYEIKTEDVYRDFKRIAHNKKVIGKFKDEAEGVPITASVGLRSKMYSYTKENGKGGMTAKGVKRRIDNEDTVEVPIIEVCDSDKWTHIPEEYIECEERCESVVCESEPVVRVVVEEETVKLNNPKVEYIKPHDLFFLKVITFRRAERKLSYAKRTAQLLSFKWSNEKMTQYMSESDKPLLCEFTREELNRCREGHRPK</sequence>
<dbReference type="PANTHER" id="PTHR31511:SF12">
    <property type="entry name" value="RHO TERMINATION FACTOR N-TERMINAL DOMAIN-CONTAINING PROTEIN"/>
    <property type="match status" value="1"/>
</dbReference>
<reference evidence="1" key="1">
    <citation type="submission" date="2020-04" db="EMBL/GenBank/DDBJ databases">
        <authorList>
            <person name="Alioto T."/>
            <person name="Alioto T."/>
            <person name="Gomez Garrido J."/>
        </authorList>
    </citation>
    <scope>NUCLEOTIDE SEQUENCE</scope>
    <source>
        <strain evidence="1">A484AB</strain>
    </source>
</reference>
<evidence type="ECO:0000313" key="1">
    <source>
        <dbReference type="EMBL" id="CAB4045616.1"/>
    </source>
</evidence>
<dbReference type="AlphaFoldDB" id="A0A7D9MJU3"/>
<dbReference type="Gene3D" id="3.90.1600.10">
    <property type="entry name" value="Palm domain of DNA polymerase"/>
    <property type="match status" value="1"/>
</dbReference>
<comment type="caution">
    <text evidence="1">The sequence shown here is derived from an EMBL/GenBank/DDBJ whole genome shotgun (WGS) entry which is preliminary data.</text>
</comment>
<dbReference type="InterPro" id="IPR043502">
    <property type="entry name" value="DNA/RNA_pol_sf"/>
</dbReference>
<organism evidence="1 2">
    <name type="scientific">Paramuricea clavata</name>
    <name type="common">Red gorgonian</name>
    <name type="synonym">Violescent sea-whip</name>
    <dbReference type="NCBI Taxonomy" id="317549"/>
    <lineage>
        <taxon>Eukaryota</taxon>
        <taxon>Metazoa</taxon>
        <taxon>Cnidaria</taxon>
        <taxon>Anthozoa</taxon>
        <taxon>Octocorallia</taxon>
        <taxon>Malacalcyonacea</taxon>
        <taxon>Plexauridae</taxon>
        <taxon>Paramuricea</taxon>
    </lineage>
</organism>
<dbReference type="OrthoDB" id="6082702at2759"/>
<dbReference type="EMBL" id="CACRXK020040655">
    <property type="protein sequence ID" value="CAB4045616.1"/>
    <property type="molecule type" value="Genomic_DNA"/>
</dbReference>